<dbReference type="RefSeq" id="WP_255919958.1">
    <property type="nucleotide sequence ID" value="NZ_JANFNG010000006.1"/>
</dbReference>
<dbReference type="InterPro" id="IPR036409">
    <property type="entry name" value="Aldolase_II/adducin_N_sf"/>
</dbReference>
<feature type="domain" description="Class II aldolase/adducin N-terminal" evidence="2">
    <location>
        <begin position="46"/>
        <end position="226"/>
    </location>
</feature>
<reference evidence="3" key="1">
    <citation type="submission" date="2022-06" db="EMBL/GenBank/DDBJ databases">
        <title>Draft genome sequence of Streptomyces sp. RB6PN25 isolated from peat swamp forest in Thailand.</title>
        <authorList>
            <person name="Duangmal K."/>
            <person name="Klaysubun C."/>
        </authorList>
    </citation>
    <scope>NUCLEOTIDE SEQUENCE</scope>
    <source>
        <strain evidence="3">RB6PN25</strain>
    </source>
</reference>
<dbReference type="EMBL" id="JANFNG010000006">
    <property type="protein sequence ID" value="MCQ4081048.1"/>
    <property type="molecule type" value="Genomic_DNA"/>
</dbReference>
<dbReference type="SMART" id="SM01007">
    <property type="entry name" value="Aldolase_II"/>
    <property type="match status" value="1"/>
</dbReference>
<dbReference type="SUPFAM" id="SSF53639">
    <property type="entry name" value="AraD/HMP-PK domain-like"/>
    <property type="match status" value="1"/>
</dbReference>
<keyword evidence="4" id="KW-1185">Reference proteome</keyword>
<dbReference type="Pfam" id="PF00596">
    <property type="entry name" value="Aldolase_II"/>
    <property type="match status" value="1"/>
</dbReference>
<proteinExistence type="inferred from homology"/>
<dbReference type="InterPro" id="IPR051017">
    <property type="entry name" value="Aldolase-II_Adducin_sf"/>
</dbReference>
<evidence type="ECO:0000259" key="2">
    <source>
        <dbReference type="SMART" id="SM01007"/>
    </source>
</evidence>
<dbReference type="Proteomes" id="UP001057702">
    <property type="component" value="Unassembled WGS sequence"/>
</dbReference>
<dbReference type="InterPro" id="IPR001303">
    <property type="entry name" value="Aldolase_II/adducin_N"/>
</dbReference>
<dbReference type="Gene3D" id="3.40.225.10">
    <property type="entry name" value="Class II aldolase/adducin N-terminal domain"/>
    <property type="match status" value="1"/>
</dbReference>
<dbReference type="PANTHER" id="PTHR10672">
    <property type="entry name" value="ADDUCIN"/>
    <property type="match status" value="1"/>
</dbReference>
<comment type="caution">
    <text evidence="3">The sequence shown here is derived from an EMBL/GenBank/DDBJ whole genome shotgun (WGS) entry which is preliminary data.</text>
</comment>
<evidence type="ECO:0000313" key="4">
    <source>
        <dbReference type="Proteomes" id="UP001057702"/>
    </source>
</evidence>
<gene>
    <name evidence="3" type="ORF">NGB36_10655</name>
</gene>
<evidence type="ECO:0000313" key="3">
    <source>
        <dbReference type="EMBL" id="MCQ4081048.1"/>
    </source>
</evidence>
<dbReference type="PANTHER" id="PTHR10672:SF3">
    <property type="entry name" value="PROTEIN HU-LI TAI SHAO"/>
    <property type="match status" value="1"/>
</dbReference>
<dbReference type="NCBIfam" id="NF004855">
    <property type="entry name" value="PRK06208.1"/>
    <property type="match status" value="1"/>
</dbReference>
<accession>A0ABT1PTP0</accession>
<comment type="similarity">
    <text evidence="1">Belongs to the aldolase class II family.</text>
</comment>
<protein>
    <submittedName>
        <fullName evidence="3">Class II aldolase/adducin family protein</fullName>
    </submittedName>
</protein>
<sequence length="275" mass="30188">MTTTQRYAPEILDLIRANVGPIPDDFDLPLPPMDPSVEEERDIRKQELAAAFRIFGKLGFSEGVAGHITARDPEFPDTFWVNPFGMSFNQIKVSDLIRVDHEGNLLDGKRPVNRAAFCIHSEVHKARPDAVAAAHAHSLHGKAFSTLGIPLAPLTQDACAFFEDQGLYCDYRGVVSDSEEGRRIGEALGSAKAVILKNHGLLTIGQSVAAAAWWFITMERSCQAQLLAMAAGTPHEIDRETAELVRAQIGGPLAGWFQFRPLWDQIVASSPDLFD</sequence>
<name>A0ABT1PTP0_9ACTN</name>
<organism evidence="3 4">
    <name type="scientific">Streptomyces humicola</name>
    <dbReference type="NCBI Taxonomy" id="2953240"/>
    <lineage>
        <taxon>Bacteria</taxon>
        <taxon>Bacillati</taxon>
        <taxon>Actinomycetota</taxon>
        <taxon>Actinomycetes</taxon>
        <taxon>Kitasatosporales</taxon>
        <taxon>Streptomycetaceae</taxon>
        <taxon>Streptomyces</taxon>
    </lineage>
</organism>
<evidence type="ECO:0000256" key="1">
    <source>
        <dbReference type="ARBA" id="ARBA00037961"/>
    </source>
</evidence>